<protein>
    <submittedName>
        <fullName evidence="2">Uncharacterized protein DUF5047</fullName>
    </submittedName>
</protein>
<dbReference type="AlphaFoldDB" id="A0A4R6SDE1"/>
<dbReference type="OrthoDB" id="4320040at2"/>
<reference evidence="2 3" key="1">
    <citation type="submission" date="2019-03" db="EMBL/GenBank/DDBJ databases">
        <title>Genomic Encyclopedia of Type Strains, Phase IV (KMG-IV): sequencing the most valuable type-strain genomes for metagenomic binning, comparative biology and taxonomic classification.</title>
        <authorList>
            <person name="Goeker M."/>
        </authorList>
    </citation>
    <scope>NUCLEOTIDE SEQUENCE [LARGE SCALE GENOMIC DNA]</scope>
    <source>
        <strain evidence="2 3">DSM 45361</strain>
    </source>
</reference>
<evidence type="ECO:0000313" key="2">
    <source>
        <dbReference type="EMBL" id="TDP97643.1"/>
    </source>
</evidence>
<dbReference type="EMBL" id="SNXZ01000003">
    <property type="protein sequence ID" value="TDP97643.1"/>
    <property type="molecule type" value="Genomic_DNA"/>
</dbReference>
<dbReference type="Proteomes" id="UP000295444">
    <property type="component" value="Unassembled WGS sequence"/>
</dbReference>
<accession>A0A4R6SDE1</accession>
<comment type="caution">
    <text evidence="2">The sequence shown here is derived from an EMBL/GenBank/DDBJ whole genome shotgun (WGS) entry which is preliminary data.</text>
</comment>
<dbReference type="InterPro" id="IPR032490">
    <property type="entry name" value="DUF5047"/>
</dbReference>
<feature type="domain" description="DUF5047" evidence="1">
    <location>
        <begin position="44"/>
        <end position="162"/>
    </location>
</feature>
<organism evidence="2 3">
    <name type="scientific">Labedaea rhizosphaerae</name>
    <dbReference type="NCBI Taxonomy" id="598644"/>
    <lineage>
        <taxon>Bacteria</taxon>
        <taxon>Bacillati</taxon>
        <taxon>Actinomycetota</taxon>
        <taxon>Actinomycetes</taxon>
        <taxon>Pseudonocardiales</taxon>
        <taxon>Pseudonocardiaceae</taxon>
        <taxon>Labedaea</taxon>
    </lineage>
</organism>
<name>A0A4R6SDE1_LABRH</name>
<dbReference type="Pfam" id="PF16466">
    <property type="entry name" value="DUF5047"/>
    <property type="match status" value="1"/>
</dbReference>
<gene>
    <name evidence="2" type="ORF">EV186_103607</name>
</gene>
<dbReference type="RefSeq" id="WP_133850816.1">
    <property type="nucleotide sequence ID" value="NZ_SNXZ01000003.1"/>
</dbReference>
<proteinExistence type="predicted"/>
<evidence type="ECO:0000313" key="3">
    <source>
        <dbReference type="Proteomes" id="UP000295444"/>
    </source>
</evidence>
<sequence>MRPVSARFLDALTGSHAAPSRVTLCAPNQIGVAPAGVPLALTGGDVKVDVTAVVRSTLDITVQEPWEQDVTGALNPYGAEVFAERGIRYADGSTEWVGLGYFRLYEVSQDDAPQGQLHLTGQDRMSALVDARVTQPRQFDTSASVGLIFDTLIGEVLPGVSVAYDFAAYSTTFPTSHVLEEDRQAFLQDIADALGKQFYAGYDGRFYLVDAPSLADPPVWTVKEGAGGVLVKASRSRSRSGVYNAVVATGDQASDTTASVRGIALDLNVASPTYWFGPYGQVPRFYSSSFIVTQAQADAAATAMLQKSIGLPSTMDFQSIVNPALEGGDVVGLEYEADTPTRNYILDTFTVPLVPGSAMSATTRQQFGGDDG</sequence>
<evidence type="ECO:0000259" key="1">
    <source>
        <dbReference type="Pfam" id="PF16466"/>
    </source>
</evidence>
<keyword evidence="3" id="KW-1185">Reference proteome</keyword>